<dbReference type="InterPro" id="IPR018227">
    <property type="entry name" value="Amino_acid_transport_2"/>
</dbReference>
<dbReference type="KEGG" id="ttd:A3L14_05780"/>
<evidence type="ECO:0000256" key="4">
    <source>
        <dbReference type="ARBA" id="ARBA00022519"/>
    </source>
</evidence>
<keyword evidence="5 8" id="KW-0812">Transmembrane</keyword>
<feature type="transmembrane region" description="Helical" evidence="8">
    <location>
        <begin position="34"/>
        <end position="55"/>
    </location>
</feature>
<evidence type="ECO:0000256" key="6">
    <source>
        <dbReference type="ARBA" id="ARBA00022989"/>
    </source>
</evidence>
<evidence type="ECO:0000313" key="11">
    <source>
        <dbReference type="Proteomes" id="UP000182125"/>
    </source>
</evidence>
<keyword evidence="7 8" id="KW-0472">Membrane</keyword>
<dbReference type="Proteomes" id="UP000182125">
    <property type="component" value="Unassembled WGS sequence"/>
</dbReference>
<dbReference type="OrthoDB" id="103580at2157"/>
<gene>
    <name evidence="9" type="ORF">A3L14_05780</name>
    <name evidence="10" type="ORF">SAMN05216170_0799</name>
</gene>
<evidence type="ECO:0000256" key="5">
    <source>
        <dbReference type="ARBA" id="ARBA00022692"/>
    </source>
</evidence>
<keyword evidence="2" id="KW-0813">Transport</keyword>
<feature type="transmembrane region" description="Helical" evidence="8">
    <location>
        <begin position="309"/>
        <end position="332"/>
    </location>
</feature>
<dbReference type="GO" id="GO:0003333">
    <property type="term" value="P:amino acid transmembrane transport"/>
    <property type="evidence" value="ECO:0007669"/>
    <property type="project" value="InterPro"/>
</dbReference>
<dbReference type="AlphaFoldDB" id="A0A1I0MRV7"/>
<evidence type="ECO:0000313" key="12">
    <source>
        <dbReference type="Proteomes" id="UP000250136"/>
    </source>
</evidence>
<feature type="transmembrane region" description="Helical" evidence="8">
    <location>
        <begin position="103"/>
        <end position="127"/>
    </location>
</feature>
<organism evidence="10 11">
    <name type="scientific">Thermococcus thioreducens</name>
    <dbReference type="NCBI Taxonomy" id="277988"/>
    <lineage>
        <taxon>Archaea</taxon>
        <taxon>Methanobacteriati</taxon>
        <taxon>Methanobacteriota</taxon>
        <taxon>Thermococci</taxon>
        <taxon>Thermococcales</taxon>
        <taxon>Thermococcaceae</taxon>
        <taxon>Thermococcus</taxon>
    </lineage>
</organism>
<accession>A0A1I0MRV7</accession>
<feature type="transmembrane region" description="Helical" evidence="8">
    <location>
        <begin position="344"/>
        <end position="365"/>
    </location>
</feature>
<evidence type="ECO:0000256" key="1">
    <source>
        <dbReference type="ARBA" id="ARBA00004429"/>
    </source>
</evidence>
<comment type="subcellular location">
    <subcellularLocation>
        <location evidence="1">Cell inner membrane</location>
        <topology evidence="1">Multi-pass membrane protein</topology>
    </subcellularLocation>
</comment>
<keyword evidence="6 8" id="KW-1133">Transmembrane helix</keyword>
<feature type="transmembrane region" description="Helical" evidence="8">
    <location>
        <begin position="211"/>
        <end position="231"/>
    </location>
</feature>
<evidence type="ECO:0000313" key="9">
    <source>
        <dbReference type="EMBL" id="ASJ12433.1"/>
    </source>
</evidence>
<keyword evidence="4" id="KW-0997">Cell inner membrane</keyword>
<proteinExistence type="predicted"/>
<reference evidence="10 11" key="2">
    <citation type="submission" date="2016-10" db="EMBL/GenBank/DDBJ databases">
        <authorList>
            <person name="de Groot N.N."/>
        </authorList>
    </citation>
    <scope>NUCLEOTIDE SEQUENCE [LARGE SCALE GENOMIC DNA]</scope>
    <source>
        <strain evidence="10 11">OGL-20</strain>
    </source>
</reference>
<feature type="transmembrane region" description="Helical" evidence="8">
    <location>
        <begin position="139"/>
        <end position="158"/>
    </location>
</feature>
<keyword evidence="12" id="KW-1185">Reference proteome</keyword>
<dbReference type="GO" id="GO:0005886">
    <property type="term" value="C:plasma membrane"/>
    <property type="evidence" value="ECO:0007669"/>
    <property type="project" value="UniProtKB-SubCell"/>
</dbReference>
<sequence length="368" mass="38422">MKKLTLAEASAILIGTQIGAGVLGLPYAFRETGFAGIAVIMAVGFLTMLTALFVLELAVHRGGTMTSLARETLGKAGGWLMLASISVLSYGALIAYIAGSGDIISSLTGINGTVAAIIFWLVMSGIVLMGLKASGKAELVLNFLLLGALAIAVALMLPKLEPANMSPTNTGAVVSGIGVAIFAYVSHMVVPEMYKGLGSAEKTKKAVLIGYLVPMGFYALFVLAFVGALGAGTPQLATSALESYYGPLGKILGLLLPLAAISTSYIGIGFAQMDNLREAFNLDKRTAWLLTVIPPLLIYFAGLKSFVSALWLAGTFGGLLYAGILPVAMYLRTRDVHPPECVKVPHGVAYLTGAVFFLVFVYSVVSLV</sequence>
<dbReference type="PANTHER" id="PTHR32195">
    <property type="entry name" value="OS07G0662800 PROTEIN"/>
    <property type="match status" value="1"/>
</dbReference>
<dbReference type="PANTHER" id="PTHR32195:SF26">
    <property type="entry name" value="TRYPTOPHAN OR TYROSINE TRANSPORTER PROTEIN"/>
    <property type="match status" value="1"/>
</dbReference>
<feature type="transmembrane region" description="Helical" evidence="8">
    <location>
        <begin position="170"/>
        <end position="190"/>
    </location>
</feature>
<evidence type="ECO:0000256" key="3">
    <source>
        <dbReference type="ARBA" id="ARBA00022475"/>
    </source>
</evidence>
<dbReference type="EMBL" id="CP015105">
    <property type="protein sequence ID" value="ASJ12433.1"/>
    <property type="molecule type" value="Genomic_DNA"/>
</dbReference>
<feature type="transmembrane region" description="Helical" evidence="8">
    <location>
        <begin position="76"/>
        <end position="97"/>
    </location>
</feature>
<dbReference type="EMBL" id="FOIW01000001">
    <property type="protein sequence ID" value="SEV90945.1"/>
    <property type="molecule type" value="Genomic_DNA"/>
</dbReference>
<keyword evidence="3" id="KW-1003">Cell membrane</keyword>
<reference evidence="9 12" key="1">
    <citation type="submission" date="2016-04" db="EMBL/GenBank/DDBJ databases">
        <title>Complete genome sequence of Thermococcus thioreducens type strain OGL-20P.</title>
        <authorList>
            <person name="Oger P.M."/>
        </authorList>
    </citation>
    <scope>NUCLEOTIDE SEQUENCE [LARGE SCALE GENOMIC DNA]</scope>
    <source>
        <strain evidence="9 12">OGL-20P</strain>
    </source>
</reference>
<evidence type="ECO:0000256" key="7">
    <source>
        <dbReference type="ARBA" id="ARBA00023136"/>
    </source>
</evidence>
<feature type="transmembrane region" description="Helical" evidence="8">
    <location>
        <begin position="251"/>
        <end position="273"/>
    </location>
</feature>
<feature type="transmembrane region" description="Helical" evidence="8">
    <location>
        <begin position="285"/>
        <end position="303"/>
    </location>
</feature>
<dbReference type="Gene3D" id="1.20.1740.10">
    <property type="entry name" value="Amino acid/polyamine transporter I"/>
    <property type="match status" value="1"/>
</dbReference>
<dbReference type="Proteomes" id="UP000250136">
    <property type="component" value="Chromosome"/>
</dbReference>
<evidence type="ECO:0000256" key="2">
    <source>
        <dbReference type="ARBA" id="ARBA00022448"/>
    </source>
</evidence>
<name>A0A1I0MRV7_9EURY</name>
<evidence type="ECO:0000313" key="10">
    <source>
        <dbReference type="EMBL" id="SEV90945.1"/>
    </source>
</evidence>
<evidence type="ECO:0000256" key="8">
    <source>
        <dbReference type="SAM" id="Phobius"/>
    </source>
</evidence>
<dbReference type="Pfam" id="PF03222">
    <property type="entry name" value="Trp_Tyr_perm"/>
    <property type="match status" value="1"/>
</dbReference>
<protein>
    <submittedName>
        <fullName evidence="10">Amino acid permease</fullName>
    </submittedName>
</protein>